<evidence type="ECO:0000259" key="4">
    <source>
        <dbReference type="PROSITE" id="PS50949"/>
    </source>
</evidence>
<dbReference type="Gene3D" id="1.20.120.530">
    <property type="entry name" value="GntR ligand-binding domain-like"/>
    <property type="match status" value="1"/>
</dbReference>
<dbReference type="Proteomes" id="UP000050381">
    <property type="component" value="Unassembled WGS sequence"/>
</dbReference>
<evidence type="ECO:0000256" key="3">
    <source>
        <dbReference type="ARBA" id="ARBA00023163"/>
    </source>
</evidence>
<dbReference type="SUPFAM" id="SSF48008">
    <property type="entry name" value="GntR ligand-binding domain-like"/>
    <property type="match status" value="1"/>
</dbReference>
<dbReference type="Gene3D" id="1.10.10.10">
    <property type="entry name" value="Winged helix-like DNA-binding domain superfamily/Winged helix DNA-binding domain"/>
    <property type="match status" value="1"/>
</dbReference>
<protein>
    <submittedName>
        <fullName evidence="5">Transcriptional regulator GntR</fullName>
    </submittedName>
</protein>
<dbReference type="GO" id="GO:0003677">
    <property type="term" value="F:DNA binding"/>
    <property type="evidence" value="ECO:0007669"/>
    <property type="project" value="UniProtKB-KW"/>
</dbReference>
<evidence type="ECO:0000256" key="2">
    <source>
        <dbReference type="ARBA" id="ARBA00023125"/>
    </source>
</evidence>
<keyword evidence="3" id="KW-0804">Transcription</keyword>
<dbReference type="InterPro" id="IPR036390">
    <property type="entry name" value="WH_DNA-bd_sf"/>
</dbReference>
<evidence type="ECO:0000313" key="6">
    <source>
        <dbReference type="Proteomes" id="UP000050381"/>
    </source>
</evidence>
<gene>
    <name evidence="5" type="ORF">ALO79_06136</name>
</gene>
<evidence type="ECO:0000313" key="5">
    <source>
        <dbReference type="EMBL" id="KPW88684.1"/>
    </source>
</evidence>
<dbReference type="CDD" id="cd07377">
    <property type="entry name" value="WHTH_GntR"/>
    <property type="match status" value="1"/>
</dbReference>
<dbReference type="SMART" id="SM00895">
    <property type="entry name" value="FCD"/>
    <property type="match status" value="1"/>
</dbReference>
<feature type="domain" description="HTH gntR-type" evidence="4">
    <location>
        <begin position="5"/>
        <end position="72"/>
    </location>
</feature>
<evidence type="ECO:0000256" key="1">
    <source>
        <dbReference type="ARBA" id="ARBA00023015"/>
    </source>
</evidence>
<accession>A0A0P9MVX6</accession>
<dbReference type="InterPro" id="IPR036388">
    <property type="entry name" value="WH-like_DNA-bd_sf"/>
</dbReference>
<dbReference type="InterPro" id="IPR011711">
    <property type="entry name" value="GntR_C"/>
</dbReference>
<dbReference type="PANTHER" id="PTHR43537">
    <property type="entry name" value="TRANSCRIPTIONAL REGULATOR, GNTR FAMILY"/>
    <property type="match status" value="1"/>
</dbReference>
<dbReference type="PATRIC" id="fig|264450.4.peg.3705"/>
<organism evidence="5 6">
    <name type="scientific">Pseudomonas syringae pv. castaneae</name>
    <dbReference type="NCBI Taxonomy" id="264450"/>
    <lineage>
        <taxon>Bacteria</taxon>
        <taxon>Pseudomonadati</taxon>
        <taxon>Pseudomonadota</taxon>
        <taxon>Gammaproteobacteria</taxon>
        <taxon>Pseudomonadales</taxon>
        <taxon>Pseudomonadaceae</taxon>
        <taxon>Pseudomonas</taxon>
        <taxon>Pseudomonas syringae</taxon>
    </lineage>
</organism>
<dbReference type="Pfam" id="PF07729">
    <property type="entry name" value="FCD"/>
    <property type="match status" value="1"/>
</dbReference>
<comment type="caution">
    <text evidence="5">The sequence shown here is derived from an EMBL/GenBank/DDBJ whole genome shotgun (WGS) entry which is preliminary data.</text>
</comment>
<name>A0A0P9MVX6_PSESX</name>
<dbReference type="Pfam" id="PF00392">
    <property type="entry name" value="GntR"/>
    <property type="match status" value="1"/>
</dbReference>
<dbReference type="PANTHER" id="PTHR43537:SF51">
    <property type="entry name" value="HTH-TYPE TRANSCRIPTIONAL REGULATOR LGOR-RELATED"/>
    <property type="match status" value="1"/>
</dbReference>
<dbReference type="PROSITE" id="PS50949">
    <property type="entry name" value="HTH_GNTR"/>
    <property type="match status" value="1"/>
</dbReference>
<reference evidence="5 6" key="1">
    <citation type="submission" date="2015-09" db="EMBL/GenBank/DDBJ databases">
        <title>Genome announcement of multiple Pseudomonas syringae strains.</title>
        <authorList>
            <person name="Thakur S."/>
            <person name="Wang P.W."/>
            <person name="Gong Y."/>
            <person name="Weir B.S."/>
            <person name="Guttman D.S."/>
        </authorList>
    </citation>
    <scope>NUCLEOTIDE SEQUENCE [LARGE SCALE GENOMIC DNA]</scope>
    <source>
        <strain evidence="5 6">ICMP9419</strain>
    </source>
</reference>
<dbReference type="SUPFAM" id="SSF46785">
    <property type="entry name" value="Winged helix' DNA-binding domain"/>
    <property type="match status" value="1"/>
</dbReference>
<sequence length="239" mass="26330">MLSMSKPGQTILVALRKMIASGELAAGERLMEVPTAELFGVSRMPVRMAFRTLEQEGLLVPFGGRGFQVRSITPMEIAGAVDVRGVLEGLAARQMAERGLAQEARDELEACLVQGDALFEKGYVTEDDLEVYHDMNMRLHRVIVAGSGNRAIADALARNDHLPFASVTALAVDRDNLIREYRRFNFAHMQHHAVVDALVSGQGARAEAIMREHANATLRYAEIFGAGLNERMKVIQRSN</sequence>
<proteinExistence type="predicted"/>
<dbReference type="InterPro" id="IPR008920">
    <property type="entry name" value="TF_FadR/GntR_C"/>
</dbReference>
<dbReference type="SMART" id="SM00345">
    <property type="entry name" value="HTH_GNTR"/>
    <property type="match status" value="1"/>
</dbReference>
<dbReference type="AlphaFoldDB" id="A0A0P9MVX6"/>
<dbReference type="GO" id="GO:0003700">
    <property type="term" value="F:DNA-binding transcription factor activity"/>
    <property type="evidence" value="ECO:0007669"/>
    <property type="project" value="InterPro"/>
</dbReference>
<keyword evidence="2" id="KW-0238">DNA-binding</keyword>
<dbReference type="EMBL" id="LJQD01000584">
    <property type="protein sequence ID" value="KPW88684.1"/>
    <property type="molecule type" value="Genomic_DNA"/>
</dbReference>
<dbReference type="InterPro" id="IPR000524">
    <property type="entry name" value="Tscrpt_reg_HTH_GntR"/>
</dbReference>
<keyword evidence="1" id="KW-0805">Transcription regulation</keyword>